<evidence type="ECO:0000256" key="1">
    <source>
        <dbReference type="SAM" id="MobiDB-lite"/>
    </source>
</evidence>
<evidence type="ECO:0000313" key="3">
    <source>
        <dbReference type="EMBL" id="SDM05887.1"/>
    </source>
</evidence>
<dbReference type="InterPro" id="IPR007899">
    <property type="entry name" value="CHAD_dom"/>
</dbReference>
<keyword evidence="4" id="KW-1185">Reference proteome</keyword>
<organism evidence="3 4">
    <name type="scientific">Franzmannia pantelleriensis</name>
    <dbReference type="NCBI Taxonomy" id="48727"/>
    <lineage>
        <taxon>Bacteria</taxon>
        <taxon>Pseudomonadati</taxon>
        <taxon>Pseudomonadota</taxon>
        <taxon>Gammaproteobacteria</taxon>
        <taxon>Oceanospirillales</taxon>
        <taxon>Halomonadaceae</taxon>
        <taxon>Franzmannia</taxon>
    </lineage>
</organism>
<dbReference type="SMART" id="SM00880">
    <property type="entry name" value="CHAD"/>
    <property type="match status" value="1"/>
</dbReference>
<proteinExistence type="predicted"/>
<dbReference type="InterPro" id="IPR029033">
    <property type="entry name" value="His_PPase_superfam"/>
</dbReference>
<dbReference type="AlphaFoldDB" id="A0A1G9Q5X0"/>
<dbReference type="PANTHER" id="PTHR39339">
    <property type="entry name" value="SLR1444 PROTEIN"/>
    <property type="match status" value="1"/>
</dbReference>
<dbReference type="SUPFAM" id="SSF53254">
    <property type="entry name" value="Phosphoglycerate mutase-like"/>
    <property type="match status" value="1"/>
</dbReference>
<dbReference type="PANTHER" id="PTHR39339:SF1">
    <property type="entry name" value="CHAD DOMAIN-CONTAINING PROTEIN"/>
    <property type="match status" value="1"/>
</dbReference>
<dbReference type="STRING" id="48727.SAMN05192555_1093"/>
<dbReference type="RefSeq" id="WP_089658802.1">
    <property type="nucleotide sequence ID" value="NZ_FNGH01000009.1"/>
</dbReference>
<dbReference type="EMBL" id="FNGH01000009">
    <property type="protein sequence ID" value="SDM05887.1"/>
    <property type="molecule type" value="Genomic_DNA"/>
</dbReference>
<gene>
    <name evidence="3" type="ORF">SAMN05192555_1093</name>
</gene>
<sequence length="460" mass="51095">MRHLFLMRHAKARQASGDMSDHQRPLRRRGQRQAAAMAGPLQRWGALAGEIHVSSARRTWETLAALDAAVPTLGLAARAHRQDSLYAFEGEALLDWVKRLPDPTERVLVIGHNPALVELGRWLCHDAPDRLPTGGLLHLVLPAVPWQALAPDCARLAASLVPAAASHALFQRRAPTPRAQGKADLAGCLQMQLEHLYALVRALEPGVMVGADPEFLHQYRVNLRRSRAIGEALLATARAPRCDKVPGLKCHLKHLKRRAQDTSDLRDLDVFLARLAAAPRATEEGTHRALHGWLSERARGEHQRLCQQLRQPDYVAEMQAWQVYLEGEAFRKALVRITPARIEAVLAERIAGHNRDLVALSLEAPDQAFHDLRKTVKRIRYLAELQPKRHRALLADLKQRQTLLGELQDLCTREAWLAAFVESGAAPADASADIAAWQATLQTEKDAQREAIMALAPLNA</sequence>
<dbReference type="Proteomes" id="UP000199107">
    <property type="component" value="Unassembled WGS sequence"/>
</dbReference>
<dbReference type="InterPro" id="IPR013078">
    <property type="entry name" value="His_Pase_superF_clade-1"/>
</dbReference>
<accession>A0A1G9Q5X0</accession>
<reference evidence="4" key="1">
    <citation type="submission" date="2016-10" db="EMBL/GenBank/DDBJ databases">
        <authorList>
            <person name="Varghese N."/>
            <person name="Submissions S."/>
        </authorList>
    </citation>
    <scope>NUCLEOTIDE SEQUENCE [LARGE SCALE GENOMIC DNA]</scope>
    <source>
        <strain evidence="4">AAP</strain>
    </source>
</reference>
<evidence type="ECO:0000259" key="2">
    <source>
        <dbReference type="PROSITE" id="PS51708"/>
    </source>
</evidence>
<dbReference type="Pfam" id="PF05235">
    <property type="entry name" value="CHAD"/>
    <property type="match status" value="1"/>
</dbReference>
<dbReference type="Gene3D" id="1.40.20.10">
    <property type="entry name" value="CHAD domain"/>
    <property type="match status" value="1"/>
</dbReference>
<evidence type="ECO:0000313" key="4">
    <source>
        <dbReference type="Proteomes" id="UP000199107"/>
    </source>
</evidence>
<feature type="region of interest" description="Disordered" evidence="1">
    <location>
        <begin position="10"/>
        <end position="31"/>
    </location>
</feature>
<protein>
    <submittedName>
        <fullName evidence="3">Phosphohistidine phosphatase</fullName>
    </submittedName>
</protein>
<dbReference type="OrthoDB" id="9810154at2"/>
<name>A0A1G9Q5X0_9GAMM</name>
<dbReference type="PROSITE" id="PS51708">
    <property type="entry name" value="CHAD"/>
    <property type="match status" value="1"/>
</dbReference>
<dbReference type="InterPro" id="IPR038186">
    <property type="entry name" value="CHAD_dom_sf"/>
</dbReference>
<dbReference type="Gene3D" id="3.40.50.1240">
    <property type="entry name" value="Phosphoglycerate mutase-like"/>
    <property type="match status" value="1"/>
</dbReference>
<feature type="domain" description="CHAD" evidence="2">
    <location>
        <begin position="178"/>
        <end position="460"/>
    </location>
</feature>
<dbReference type="CDD" id="cd07067">
    <property type="entry name" value="HP_PGM_like"/>
    <property type="match status" value="1"/>
</dbReference>